<protein>
    <recommendedName>
        <fullName evidence="6">Aminotransferase</fullName>
        <ecNumber evidence="6">2.6.1.-</ecNumber>
    </recommendedName>
</protein>
<dbReference type="InterPro" id="IPR050596">
    <property type="entry name" value="AspAT/PAT-like"/>
</dbReference>
<dbReference type="InterPro" id="IPR015421">
    <property type="entry name" value="PyrdxlP-dep_Trfase_major"/>
</dbReference>
<dbReference type="InterPro" id="IPR004838">
    <property type="entry name" value="NHTrfase_class1_PyrdxlP-BS"/>
</dbReference>
<feature type="domain" description="Aminotransferase class I/classII large" evidence="7">
    <location>
        <begin position="32"/>
        <end position="389"/>
    </location>
</feature>
<evidence type="ECO:0000256" key="6">
    <source>
        <dbReference type="RuleBase" id="RU000481"/>
    </source>
</evidence>
<evidence type="ECO:0000259" key="7">
    <source>
        <dbReference type="Pfam" id="PF00155"/>
    </source>
</evidence>
<comment type="similarity">
    <text evidence="2 6">Belongs to the class-I pyridoxal-phosphate-dependent aminotransferase family.</text>
</comment>
<proteinExistence type="inferred from homology"/>
<reference evidence="8" key="2">
    <citation type="submission" date="2020-09" db="EMBL/GenBank/DDBJ databases">
        <authorList>
            <person name="Sun Q."/>
            <person name="Kim S."/>
        </authorList>
    </citation>
    <scope>NUCLEOTIDE SEQUENCE</scope>
    <source>
        <strain evidence="8">KCTC 32182</strain>
    </source>
</reference>
<dbReference type="FunFam" id="3.40.640.10:FF:000033">
    <property type="entry name" value="Aspartate aminotransferase"/>
    <property type="match status" value="1"/>
</dbReference>
<evidence type="ECO:0000256" key="2">
    <source>
        <dbReference type="ARBA" id="ARBA00007441"/>
    </source>
</evidence>
<dbReference type="SUPFAM" id="SSF53383">
    <property type="entry name" value="PLP-dependent transferases"/>
    <property type="match status" value="1"/>
</dbReference>
<dbReference type="AlphaFoldDB" id="A0A918P2K0"/>
<dbReference type="Gene3D" id="3.90.1150.10">
    <property type="entry name" value="Aspartate Aminotransferase, domain 1"/>
    <property type="match status" value="1"/>
</dbReference>
<dbReference type="GO" id="GO:0030170">
    <property type="term" value="F:pyridoxal phosphate binding"/>
    <property type="evidence" value="ECO:0007669"/>
    <property type="project" value="InterPro"/>
</dbReference>
<dbReference type="RefSeq" id="WP_215796470.1">
    <property type="nucleotide sequence ID" value="NZ_BMYX01000008.1"/>
</dbReference>
<dbReference type="PRINTS" id="PR00753">
    <property type="entry name" value="ACCSYNTHASE"/>
</dbReference>
<dbReference type="PROSITE" id="PS00105">
    <property type="entry name" value="AA_TRANSFER_CLASS_1"/>
    <property type="match status" value="1"/>
</dbReference>
<dbReference type="GO" id="GO:0006520">
    <property type="term" value="P:amino acid metabolic process"/>
    <property type="evidence" value="ECO:0007669"/>
    <property type="project" value="InterPro"/>
</dbReference>
<keyword evidence="9" id="KW-1185">Reference proteome</keyword>
<evidence type="ECO:0000256" key="3">
    <source>
        <dbReference type="ARBA" id="ARBA00022576"/>
    </source>
</evidence>
<comment type="cofactor">
    <cofactor evidence="1 6">
        <name>pyridoxal 5'-phosphate</name>
        <dbReference type="ChEBI" id="CHEBI:597326"/>
    </cofactor>
</comment>
<dbReference type="GO" id="GO:0008483">
    <property type="term" value="F:transaminase activity"/>
    <property type="evidence" value="ECO:0007669"/>
    <property type="project" value="UniProtKB-KW"/>
</dbReference>
<gene>
    <name evidence="8" type="ORF">GCM10011289_17810</name>
</gene>
<comment type="caution">
    <text evidence="8">The sequence shown here is derived from an EMBL/GenBank/DDBJ whole genome shotgun (WGS) entry which is preliminary data.</text>
</comment>
<keyword evidence="5" id="KW-0663">Pyridoxal phosphate</keyword>
<keyword evidence="4 6" id="KW-0808">Transferase</keyword>
<accession>A0A918P2K0</accession>
<dbReference type="InterPro" id="IPR015424">
    <property type="entry name" value="PyrdxlP-dep_Trfase"/>
</dbReference>
<dbReference type="Proteomes" id="UP000645257">
    <property type="component" value="Unassembled WGS sequence"/>
</dbReference>
<dbReference type="Pfam" id="PF00155">
    <property type="entry name" value="Aminotran_1_2"/>
    <property type="match status" value="1"/>
</dbReference>
<dbReference type="CDD" id="cd00609">
    <property type="entry name" value="AAT_like"/>
    <property type="match status" value="1"/>
</dbReference>
<dbReference type="PANTHER" id="PTHR46383">
    <property type="entry name" value="ASPARTATE AMINOTRANSFERASE"/>
    <property type="match status" value="1"/>
</dbReference>
<keyword evidence="3 6" id="KW-0032">Aminotransferase</keyword>
<evidence type="ECO:0000313" key="8">
    <source>
        <dbReference type="EMBL" id="GGY14894.1"/>
    </source>
</evidence>
<dbReference type="Gene3D" id="3.40.640.10">
    <property type="entry name" value="Type I PLP-dependent aspartate aminotransferase-like (Major domain)"/>
    <property type="match status" value="1"/>
</dbReference>
<organism evidence="8 9">
    <name type="scientific">Paludibacterium paludis</name>
    <dbReference type="NCBI Taxonomy" id="1225769"/>
    <lineage>
        <taxon>Bacteria</taxon>
        <taxon>Pseudomonadati</taxon>
        <taxon>Pseudomonadota</taxon>
        <taxon>Betaproteobacteria</taxon>
        <taxon>Neisseriales</taxon>
        <taxon>Chromobacteriaceae</taxon>
        <taxon>Paludibacterium</taxon>
    </lineage>
</organism>
<dbReference type="EC" id="2.6.1.-" evidence="6"/>
<sequence length="398" mass="43353">MTTLAERTRLITPPGTSKMRVLANELKAAGIHVVNFAAGELDFDTSPVVKTAAKAAIDAGRNTYTPTLGLASLRKAVAKRISARLGVDYAPGEVGLTAGAKQALYNAAMVLLNPGDEVIVPQPYWVTFPTQVEICGAIPVFVDTRDNGYRLLASSVERSLTPRTRAIIINSPNNPTGTLYEERELKKIARLAIAHNLWIIFDECYAELIRDGHQHGNIVQLCPEVKERTILVNSFSKSLALTGWRLGYVAAPEAVIKAMENLQGHTTSNPNSISQYAVEAALADDDTAFIDEVNRRLQARLLLAHELVTHMEGIVAAPAEGAFYLFLNIQSKIGRRFGDVVVRDVDHLCELLLSQARVAVVSGSAFGDASGIRVSYAISDDDIREGLTRMTEFFNSIH</sequence>
<dbReference type="EMBL" id="BMYX01000008">
    <property type="protein sequence ID" value="GGY14894.1"/>
    <property type="molecule type" value="Genomic_DNA"/>
</dbReference>
<name>A0A918P2K0_9NEIS</name>
<evidence type="ECO:0000256" key="1">
    <source>
        <dbReference type="ARBA" id="ARBA00001933"/>
    </source>
</evidence>
<dbReference type="InterPro" id="IPR004839">
    <property type="entry name" value="Aminotransferase_I/II_large"/>
</dbReference>
<dbReference type="InterPro" id="IPR015422">
    <property type="entry name" value="PyrdxlP-dep_Trfase_small"/>
</dbReference>
<reference evidence="8" key="1">
    <citation type="journal article" date="2014" name="Int. J. Syst. Evol. Microbiol.">
        <title>Complete genome sequence of Corynebacterium casei LMG S-19264T (=DSM 44701T), isolated from a smear-ripened cheese.</title>
        <authorList>
            <consortium name="US DOE Joint Genome Institute (JGI-PGF)"/>
            <person name="Walter F."/>
            <person name="Albersmeier A."/>
            <person name="Kalinowski J."/>
            <person name="Ruckert C."/>
        </authorList>
    </citation>
    <scope>NUCLEOTIDE SEQUENCE</scope>
    <source>
        <strain evidence="8">KCTC 32182</strain>
    </source>
</reference>
<evidence type="ECO:0000256" key="5">
    <source>
        <dbReference type="ARBA" id="ARBA00022898"/>
    </source>
</evidence>
<evidence type="ECO:0000313" key="9">
    <source>
        <dbReference type="Proteomes" id="UP000645257"/>
    </source>
</evidence>
<dbReference type="PANTHER" id="PTHR46383:SF1">
    <property type="entry name" value="ASPARTATE AMINOTRANSFERASE"/>
    <property type="match status" value="1"/>
</dbReference>
<evidence type="ECO:0000256" key="4">
    <source>
        <dbReference type="ARBA" id="ARBA00022679"/>
    </source>
</evidence>